<dbReference type="EMBL" id="SBII01000001">
    <property type="protein sequence ID" value="RWX03393.1"/>
    <property type="molecule type" value="Genomic_DNA"/>
</dbReference>
<sequence length="89" mass="10410">MMNQPEQIREEILNELDQLMLILQYSSEKTAMLSTGERIMINQERAALFRALAGETIGFLQTPEIEQKKNSILKLINRSNWKPKEIVYE</sequence>
<dbReference type="OrthoDB" id="1366430at2"/>
<protein>
    <submittedName>
        <fullName evidence="1">Uncharacterized protein</fullName>
    </submittedName>
</protein>
<dbReference type="RefSeq" id="WP_128387949.1">
    <property type="nucleotide sequence ID" value="NZ_SBII01000001.1"/>
</dbReference>
<organism evidence="1 2">
    <name type="scientific">Flavobacterium cerinum</name>
    <dbReference type="NCBI Taxonomy" id="2502784"/>
    <lineage>
        <taxon>Bacteria</taxon>
        <taxon>Pseudomonadati</taxon>
        <taxon>Bacteroidota</taxon>
        <taxon>Flavobacteriia</taxon>
        <taxon>Flavobacteriales</taxon>
        <taxon>Flavobacteriaceae</taxon>
        <taxon>Flavobacterium</taxon>
    </lineage>
</organism>
<proteinExistence type="predicted"/>
<reference evidence="1 2" key="1">
    <citation type="submission" date="2019-01" db="EMBL/GenBank/DDBJ databases">
        <title>Flavobacterium sp. nov.,isolated from freshwater.</title>
        <authorList>
            <person name="Zhang R."/>
            <person name="Du Z.-J."/>
        </authorList>
    </citation>
    <scope>NUCLEOTIDE SEQUENCE [LARGE SCALE GENOMIC DNA]</scope>
    <source>
        <strain evidence="1 2">1E403</strain>
    </source>
</reference>
<dbReference type="Proteomes" id="UP000287527">
    <property type="component" value="Unassembled WGS sequence"/>
</dbReference>
<name>A0A444HEU6_9FLAO</name>
<dbReference type="AlphaFoldDB" id="A0A444HEU6"/>
<gene>
    <name evidence="1" type="ORF">EPI11_00240</name>
</gene>
<evidence type="ECO:0000313" key="1">
    <source>
        <dbReference type="EMBL" id="RWX03393.1"/>
    </source>
</evidence>
<comment type="caution">
    <text evidence="1">The sequence shown here is derived from an EMBL/GenBank/DDBJ whole genome shotgun (WGS) entry which is preliminary data.</text>
</comment>
<evidence type="ECO:0000313" key="2">
    <source>
        <dbReference type="Proteomes" id="UP000287527"/>
    </source>
</evidence>
<keyword evidence="2" id="KW-1185">Reference proteome</keyword>
<accession>A0A444HEU6</accession>